<evidence type="ECO:0000313" key="2">
    <source>
        <dbReference type="EMBL" id="CAD2189116.1"/>
    </source>
</evidence>
<organism evidence="2 3">
    <name type="scientific">Meloidogyne enterolobii</name>
    <name type="common">Root-knot nematode worm</name>
    <name type="synonym">Meloidogyne mayaguensis</name>
    <dbReference type="NCBI Taxonomy" id="390850"/>
    <lineage>
        <taxon>Eukaryota</taxon>
        <taxon>Metazoa</taxon>
        <taxon>Ecdysozoa</taxon>
        <taxon>Nematoda</taxon>
        <taxon>Chromadorea</taxon>
        <taxon>Rhabditida</taxon>
        <taxon>Tylenchina</taxon>
        <taxon>Tylenchomorpha</taxon>
        <taxon>Tylenchoidea</taxon>
        <taxon>Meloidogynidae</taxon>
        <taxon>Meloidogyninae</taxon>
        <taxon>Meloidogyne</taxon>
    </lineage>
</organism>
<feature type="region of interest" description="Disordered" evidence="1">
    <location>
        <begin position="84"/>
        <end position="104"/>
    </location>
</feature>
<gene>
    <name evidence="2" type="ORF">MENT_LOCUS41815</name>
</gene>
<protein>
    <submittedName>
        <fullName evidence="2">Uncharacterized protein</fullName>
    </submittedName>
</protein>
<proteinExistence type="predicted"/>
<comment type="caution">
    <text evidence="2">The sequence shown here is derived from an EMBL/GenBank/DDBJ whole genome shotgun (WGS) entry which is preliminary data.</text>
</comment>
<sequence>MLRVIWLVGLNFKEDSCSSIPNSINQFISTLNFHMGKINNKNGFNNHSLYGIYSNHFELENIIESRLGIKFEEEFIQKHINKNKQNQHIKSQADQNNNQLPQKSNYENINNEKLNQNTKQNKNIRLINWPQISGIINEKDKNNEDNLIRIPSINEIFKLKDEK</sequence>
<reference evidence="2 3" key="1">
    <citation type="submission" date="2020-08" db="EMBL/GenBank/DDBJ databases">
        <authorList>
            <person name="Koutsovoulos G."/>
            <person name="Danchin GJ E."/>
        </authorList>
    </citation>
    <scope>NUCLEOTIDE SEQUENCE [LARGE SCALE GENOMIC DNA]</scope>
</reference>
<dbReference type="EMBL" id="CAJEWN010000733">
    <property type="protein sequence ID" value="CAD2189116.1"/>
    <property type="molecule type" value="Genomic_DNA"/>
</dbReference>
<evidence type="ECO:0000313" key="3">
    <source>
        <dbReference type="Proteomes" id="UP000580250"/>
    </source>
</evidence>
<dbReference type="AlphaFoldDB" id="A0A6V7WQD5"/>
<accession>A0A6V7WQD5</accession>
<name>A0A6V7WQD5_MELEN</name>
<evidence type="ECO:0000256" key="1">
    <source>
        <dbReference type="SAM" id="MobiDB-lite"/>
    </source>
</evidence>
<dbReference type="Proteomes" id="UP000580250">
    <property type="component" value="Unassembled WGS sequence"/>
</dbReference>
<feature type="compositionally biased region" description="Polar residues" evidence="1">
    <location>
        <begin position="88"/>
        <end position="104"/>
    </location>
</feature>